<dbReference type="Proteomes" id="UP001056708">
    <property type="component" value="Chromosome"/>
</dbReference>
<gene>
    <name evidence="1" type="ORF">NEA10_19445</name>
</gene>
<reference evidence="1" key="1">
    <citation type="submission" date="2022-06" db="EMBL/GenBank/DDBJ databases">
        <title>Genome sequence of Phormidium yuhuli AB48 isolated from an industrial photobioreactor environment.</title>
        <authorList>
            <person name="Qiu Y."/>
            <person name="Noonan A.J.C."/>
            <person name="Dofher K."/>
            <person name="Koch M."/>
            <person name="Kieft B."/>
            <person name="Lin X."/>
            <person name="Ziels R.M."/>
            <person name="Hallam S.J."/>
        </authorList>
    </citation>
    <scope>NUCLEOTIDE SEQUENCE</scope>
    <source>
        <strain evidence="1">AB48</strain>
    </source>
</reference>
<sequence length="563" mass="62536">MRTYRKTRQKSPPWRALAVVGLLIVGGGVVYSLVLRRPVNLSLIVGAELVPEDALMAASISTNSGQWQRLREYGTPESQALFQEQLEEMETRILGNSDLTYEEDIAPWVGDRITLAVLPAPEIGADTPLEALQADRSNLFIVPIGNASRLQSRVAQLEGGLGLQERNYRGVTLYEPQIDDPLSEEALNRPKTLAVVDRRFVLLSQEPSAVMRAIDAYRDNGSILRVPGYNQAWEGLPGTDLASVFLNVPRGLAVLAEDSTRPLNPEAIENPQHQGLASTIGLESDGIRFHTLSWLKSDSEITLDVESRLPLTLVNRFPDSTTMVMTGLNFQQLWEDHLQNAQTNPLIPLNSAWFRSALQQTVGVNLENELLNWMTGEFALGLVPSRGNDDTTFPGSLVVMAETTNTEATETLFRRIDRAVVDRYGFEVNVEVEELGQRRLVTWDTRRQGLEVSHGWLGDSVVFFTIGAPVTQMLLPQPDLALSRSSRFSHVVPREPDPSHGLFFLGLDGTILEDEQEALPLPLLRLPPEQQGVLDAVEAIGVRAGVQDERSSRYDIFVKIRRP</sequence>
<dbReference type="RefSeq" id="WP_252662994.1">
    <property type="nucleotide sequence ID" value="NZ_CP098611.1"/>
</dbReference>
<accession>A0ABY5AQ90</accession>
<protein>
    <submittedName>
        <fullName evidence="1">DUF3352 domain-containing protein</fullName>
    </submittedName>
</protein>
<evidence type="ECO:0000313" key="1">
    <source>
        <dbReference type="EMBL" id="USR90970.1"/>
    </source>
</evidence>
<evidence type="ECO:0000313" key="2">
    <source>
        <dbReference type="Proteomes" id="UP001056708"/>
    </source>
</evidence>
<dbReference type="EMBL" id="CP098611">
    <property type="protein sequence ID" value="USR90970.1"/>
    <property type="molecule type" value="Genomic_DNA"/>
</dbReference>
<organism evidence="1 2">
    <name type="scientific">Phormidium yuhuli AB48</name>
    <dbReference type="NCBI Taxonomy" id="2940671"/>
    <lineage>
        <taxon>Bacteria</taxon>
        <taxon>Bacillati</taxon>
        <taxon>Cyanobacteriota</taxon>
        <taxon>Cyanophyceae</taxon>
        <taxon>Oscillatoriophycideae</taxon>
        <taxon>Oscillatoriales</taxon>
        <taxon>Oscillatoriaceae</taxon>
        <taxon>Phormidium</taxon>
        <taxon>Phormidium yuhuli</taxon>
    </lineage>
</organism>
<proteinExistence type="predicted"/>
<dbReference type="InterPro" id="IPR021787">
    <property type="entry name" value="DUF3352"/>
</dbReference>
<name>A0ABY5AQ90_9CYAN</name>
<dbReference type="Pfam" id="PF11832">
    <property type="entry name" value="DUF3352"/>
    <property type="match status" value="1"/>
</dbReference>
<keyword evidence="2" id="KW-1185">Reference proteome</keyword>